<sequence>MMMNHLKWVPLEDEVSETETFGFLIQYFLPPLCLHVVMVAHSACIHEVQVQVLGRALLIFHVSCFKITY</sequence>
<proteinExistence type="predicted"/>
<gene>
    <name evidence="1" type="ORF">X975_26769</name>
</gene>
<name>A0A087T1Z6_STEMI</name>
<accession>A0A087T1Z6</accession>
<evidence type="ECO:0000313" key="2">
    <source>
        <dbReference type="Proteomes" id="UP000054359"/>
    </source>
</evidence>
<dbReference type="AlphaFoldDB" id="A0A087T1Z6"/>
<dbReference type="Proteomes" id="UP000054359">
    <property type="component" value="Unassembled WGS sequence"/>
</dbReference>
<feature type="non-terminal residue" evidence="1">
    <location>
        <position position="69"/>
    </location>
</feature>
<reference evidence="1 2" key="1">
    <citation type="submission" date="2013-11" db="EMBL/GenBank/DDBJ databases">
        <title>Genome sequencing of Stegodyphus mimosarum.</title>
        <authorList>
            <person name="Bechsgaard J."/>
        </authorList>
    </citation>
    <scope>NUCLEOTIDE SEQUENCE [LARGE SCALE GENOMIC DNA]</scope>
</reference>
<dbReference type="EMBL" id="KK113026">
    <property type="protein sequence ID" value="KFM59135.1"/>
    <property type="molecule type" value="Genomic_DNA"/>
</dbReference>
<organism evidence="1 2">
    <name type="scientific">Stegodyphus mimosarum</name>
    <name type="common">African social velvet spider</name>
    <dbReference type="NCBI Taxonomy" id="407821"/>
    <lineage>
        <taxon>Eukaryota</taxon>
        <taxon>Metazoa</taxon>
        <taxon>Ecdysozoa</taxon>
        <taxon>Arthropoda</taxon>
        <taxon>Chelicerata</taxon>
        <taxon>Arachnida</taxon>
        <taxon>Araneae</taxon>
        <taxon>Araneomorphae</taxon>
        <taxon>Entelegynae</taxon>
        <taxon>Eresoidea</taxon>
        <taxon>Eresidae</taxon>
        <taxon>Stegodyphus</taxon>
    </lineage>
</organism>
<protein>
    <submittedName>
        <fullName evidence="1">Uncharacterized protein</fullName>
    </submittedName>
</protein>
<keyword evidence="2" id="KW-1185">Reference proteome</keyword>
<evidence type="ECO:0000313" key="1">
    <source>
        <dbReference type="EMBL" id="KFM59135.1"/>
    </source>
</evidence>